<feature type="transmembrane region" description="Helical" evidence="5">
    <location>
        <begin position="21"/>
        <end position="44"/>
    </location>
</feature>
<evidence type="ECO:0000256" key="4">
    <source>
        <dbReference type="ARBA" id="ARBA00023136"/>
    </source>
</evidence>
<accession>A0A0C9YB30</accession>
<evidence type="ECO:0000313" key="7">
    <source>
        <dbReference type="EMBL" id="KIK05293.1"/>
    </source>
</evidence>
<dbReference type="Gene3D" id="1.20.1250.20">
    <property type="entry name" value="MFS general substrate transporter like domains"/>
    <property type="match status" value="2"/>
</dbReference>
<proteinExistence type="predicted"/>
<feature type="transmembrane region" description="Helical" evidence="5">
    <location>
        <begin position="127"/>
        <end position="149"/>
    </location>
</feature>
<dbReference type="InterPro" id="IPR011701">
    <property type="entry name" value="MFS"/>
</dbReference>
<dbReference type="PANTHER" id="PTHR23508:SF10">
    <property type="entry name" value="CARBOXYLIC ACID TRANSPORTER PROTEIN HOMOLOG"/>
    <property type="match status" value="1"/>
</dbReference>
<feature type="transmembrane region" description="Helical" evidence="5">
    <location>
        <begin position="72"/>
        <end position="91"/>
    </location>
</feature>
<reference evidence="7 8" key="1">
    <citation type="submission" date="2014-04" db="EMBL/GenBank/DDBJ databases">
        <authorList>
            <consortium name="DOE Joint Genome Institute"/>
            <person name="Kuo A."/>
            <person name="Kohler A."/>
            <person name="Nagy L.G."/>
            <person name="Floudas D."/>
            <person name="Copeland A."/>
            <person name="Barry K.W."/>
            <person name="Cichocki N."/>
            <person name="Veneault-Fourrey C."/>
            <person name="LaButti K."/>
            <person name="Lindquist E.A."/>
            <person name="Lipzen A."/>
            <person name="Lundell T."/>
            <person name="Morin E."/>
            <person name="Murat C."/>
            <person name="Sun H."/>
            <person name="Tunlid A."/>
            <person name="Henrissat B."/>
            <person name="Grigoriev I.V."/>
            <person name="Hibbett D.S."/>
            <person name="Martin F."/>
            <person name="Nordberg H.P."/>
            <person name="Cantor M.N."/>
            <person name="Hua S.X."/>
        </authorList>
    </citation>
    <scope>NUCLEOTIDE SEQUENCE [LARGE SCALE GENOMIC DNA]</scope>
    <source>
        <strain evidence="7 8">LaAM-08-1</strain>
    </source>
</reference>
<dbReference type="GO" id="GO:0005886">
    <property type="term" value="C:plasma membrane"/>
    <property type="evidence" value="ECO:0007669"/>
    <property type="project" value="TreeGrafter"/>
</dbReference>
<dbReference type="GO" id="GO:0035879">
    <property type="term" value="P:plasma membrane lactate transport"/>
    <property type="evidence" value="ECO:0007669"/>
    <property type="project" value="TreeGrafter"/>
</dbReference>
<dbReference type="EMBL" id="KN838561">
    <property type="protein sequence ID" value="KIK05293.1"/>
    <property type="molecule type" value="Genomic_DNA"/>
</dbReference>
<gene>
    <name evidence="7" type="ORF">K443DRAFT_91501</name>
</gene>
<name>A0A0C9YB30_9AGAR</name>
<dbReference type="STRING" id="1095629.A0A0C9YB30"/>
<feature type="transmembrane region" description="Helical" evidence="5">
    <location>
        <begin position="192"/>
        <end position="211"/>
    </location>
</feature>
<organism evidence="7 8">
    <name type="scientific">Laccaria amethystina LaAM-08-1</name>
    <dbReference type="NCBI Taxonomy" id="1095629"/>
    <lineage>
        <taxon>Eukaryota</taxon>
        <taxon>Fungi</taxon>
        <taxon>Dikarya</taxon>
        <taxon>Basidiomycota</taxon>
        <taxon>Agaricomycotina</taxon>
        <taxon>Agaricomycetes</taxon>
        <taxon>Agaricomycetidae</taxon>
        <taxon>Agaricales</taxon>
        <taxon>Agaricineae</taxon>
        <taxon>Hydnangiaceae</taxon>
        <taxon>Laccaria</taxon>
    </lineage>
</organism>
<sequence length="402" mass="44336">MTPHFLQNLLLTKEQRQNARPLFPSLRCLTLIQWAQIFVGWLAWTCDAVDSFSVSVSVDNLQDEFHKPAHDITTAITLTLLFRIVGALIFGTISDRYGRKWPLVCNLLLMSAFQLGAGFAQTFGQFLVLRSFSGIFIGGIWGVTTSNVLENVPLEARGFISGVLQQGYAAGYIIAAAVNLSIVPQAKGGWRALFWIACGLSFATACFRALLPESEHFLQAEKDDRTRRTTKTETFSKEIKGTLKRDWLLCIYAVLLMGGLTFLSHASQDLYPTFLQTTKGFIPRGIKVSTIFGNLGGTAGSLAAGHLSQRFGRRLAIINMVLMVGAYIPLWVLPNSFFWIANGVFCMQSAVQGAWGVIPIYLAEISPPALRATFPGVAYALGNVGSECSVSPFFYDFVFHFR</sequence>
<keyword evidence="4 5" id="KW-0472">Membrane</keyword>
<dbReference type="CDD" id="cd17316">
    <property type="entry name" value="MFS_SV2_like"/>
    <property type="match status" value="1"/>
</dbReference>
<evidence type="ECO:0000256" key="3">
    <source>
        <dbReference type="ARBA" id="ARBA00022989"/>
    </source>
</evidence>
<reference evidence="8" key="2">
    <citation type="submission" date="2015-01" db="EMBL/GenBank/DDBJ databases">
        <title>Evolutionary Origins and Diversification of the Mycorrhizal Mutualists.</title>
        <authorList>
            <consortium name="DOE Joint Genome Institute"/>
            <consortium name="Mycorrhizal Genomics Consortium"/>
            <person name="Kohler A."/>
            <person name="Kuo A."/>
            <person name="Nagy L.G."/>
            <person name="Floudas D."/>
            <person name="Copeland A."/>
            <person name="Barry K.W."/>
            <person name="Cichocki N."/>
            <person name="Veneault-Fourrey C."/>
            <person name="LaButti K."/>
            <person name="Lindquist E.A."/>
            <person name="Lipzen A."/>
            <person name="Lundell T."/>
            <person name="Morin E."/>
            <person name="Murat C."/>
            <person name="Riley R."/>
            <person name="Ohm R."/>
            <person name="Sun H."/>
            <person name="Tunlid A."/>
            <person name="Henrissat B."/>
            <person name="Grigoriev I.V."/>
            <person name="Hibbett D.S."/>
            <person name="Martin F."/>
        </authorList>
    </citation>
    <scope>NUCLEOTIDE SEQUENCE [LARGE SCALE GENOMIC DNA]</scope>
    <source>
        <strain evidence="8">LaAM-08-1</strain>
    </source>
</reference>
<dbReference type="GO" id="GO:0015355">
    <property type="term" value="F:secondary active monocarboxylate transmembrane transporter activity"/>
    <property type="evidence" value="ECO:0007669"/>
    <property type="project" value="TreeGrafter"/>
</dbReference>
<dbReference type="Proteomes" id="UP000054477">
    <property type="component" value="Unassembled WGS sequence"/>
</dbReference>
<evidence type="ECO:0000256" key="2">
    <source>
        <dbReference type="ARBA" id="ARBA00022692"/>
    </source>
</evidence>
<feature type="transmembrane region" description="Helical" evidence="5">
    <location>
        <begin position="103"/>
        <end position="121"/>
    </location>
</feature>
<dbReference type="HOGENOM" id="CLU_001265_46_1_1"/>
<evidence type="ECO:0000256" key="5">
    <source>
        <dbReference type="SAM" id="Phobius"/>
    </source>
</evidence>
<feature type="transmembrane region" description="Helical" evidence="5">
    <location>
        <begin position="247"/>
        <end position="266"/>
    </location>
</feature>
<dbReference type="PANTHER" id="PTHR23508">
    <property type="entry name" value="CARBOXYLIC ACID TRANSPORTER PROTEIN HOMOLOG"/>
    <property type="match status" value="1"/>
</dbReference>
<feature type="domain" description="Major facilitator superfamily (MFS) profile" evidence="6">
    <location>
        <begin position="36"/>
        <end position="402"/>
    </location>
</feature>
<evidence type="ECO:0000259" key="6">
    <source>
        <dbReference type="PROSITE" id="PS50850"/>
    </source>
</evidence>
<evidence type="ECO:0000256" key="1">
    <source>
        <dbReference type="ARBA" id="ARBA00004141"/>
    </source>
</evidence>
<dbReference type="OrthoDB" id="5296287at2759"/>
<keyword evidence="3 5" id="KW-1133">Transmembrane helix</keyword>
<dbReference type="Pfam" id="PF07690">
    <property type="entry name" value="MFS_1"/>
    <property type="match status" value="1"/>
</dbReference>
<dbReference type="SUPFAM" id="SSF103473">
    <property type="entry name" value="MFS general substrate transporter"/>
    <property type="match status" value="1"/>
</dbReference>
<evidence type="ECO:0000313" key="8">
    <source>
        <dbReference type="Proteomes" id="UP000054477"/>
    </source>
</evidence>
<keyword evidence="2 5" id="KW-0812">Transmembrane</keyword>
<protein>
    <recommendedName>
        <fullName evidence="6">Major facilitator superfamily (MFS) profile domain-containing protein</fullName>
    </recommendedName>
</protein>
<dbReference type="PROSITE" id="PS50850">
    <property type="entry name" value="MFS"/>
    <property type="match status" value="1"/>
</dbReference>
<dbReference type="InterPro" id="IPR020846">
    <property type="entry name" value="MFS_dom"/>
</dbReference>
<keyword evidence="8" id="KW-1185">Reference proteome</keyword>
<feature type="transmembrane region" description="Helical" evidence="5">
    <location>
        <begin position="286"/>
        <end position="304"/>
    </location>
</feature>
<dbReference type="AlphaFoldDB" id="A0A0C9YB30"/>
<feature type="transmembrane region" description="Helical" evidence="5">
    <location>
        <begin position="316"/>
        <end position="333"/>
    </location>
</feature>
<comment type="subcellular location">
    <subcellularLocation>
        <location evidence="1">Membrane</location>
        <topology evidence="1">Multi-pass membrane protein</topology>
    </subcellularLocation>
</comment>
<dbReference type="InterPro" id="IPR036259">
    <property type="entry name" value="MFS_trans_sf"/>
</dbReference>